<comment type="pathway">
    <text evidence="1 7">Cell wall biogenesis; peptidoglycan biosynthesis.</text>
</comment>
<dbReference type="InterPro" id="IPR005490">
    <property type="entry name" value="LD_TPept_cat_dom"/>
</dbReference>
<dbReference type="GO" id="GO:0016740">
    <property type="term" value="F:transferase activity"/>
    <property type="evidence" value="ECO:0007669"/>
    <property type="project" value="UniProtKB-KW"/>
</dbReference>
<dbReference type="PANTHER" id="PTHR36699:SF1">
    <property type="entry name" value="L,D-TRANSPEPTIDASE YAFK-RELATED"/>
    <property type="match status" value="1"/>
</dbReference>
<dbReference type="AlphaFoldDB" id="A0A1I7NS39"/>
<evidence type="ECO:0000256" key="1">
    <source>
        <dbReference type="ARBA" id="ARBA00004752"/>
    </source>
</evidence>
<sequence>MGTNTGSTMRAVVLLMTTIAVATLAACSSAPTIPPPSEVPLSNEALSLLAKKGMQPGSPVFVRVFKEESELEIWKQRDDGRFYHFRTYPICNWSGEIGPKQSTGDRQAPEGFYTITPVLMNPNSKFYLSFNLGYPNAFDRSWGRTGDSVMVHGNCRSAGCYAMTDALMEEIYGLTRESLKAGQPSFQLHAYPFRMTDARLAREKSNKWYGFWKTMKQGYDYFEKYRIPPSITVCERRYVVDAVARSRPDPAGRCPAFDRPFVTAFTPLPEPAQMDVASGNKLKGIANPDNEPSLAEIKTAKQQQSSQSSLANAAN</sequence>
<dbReference type="EMBL" id="FPCH01000003">
    <property type="protein sequence ID" value="SFV37425.1"/>
    <property type="molecule type" value="Genomic_DNA"/>
</dbReference>
<protein>
    <submittedName>
        <fullName evidence="11">Murein L,D-transpeptidase YafK</fullName>
    </submittedName>
</protein>
<keyword evidence="5 7" id="KW-0573">Peptidoglycan synthesis</keyword>
<dbReference type="GO" id="GO:0008360">
    <property type="term" value="P:regulation of cell shape"/>
    <property type="evidence" value="ECO:0007669"/>
    <property type="project" value="UniProtKB-UniRule"/>
</dbReference>
<evidence type="ECO:0000256" key="6">
    <source>
        <dbReference type="ARBA" id="ARBA00023316"/>
    </source>
</evidence>
<dbReference type="CDD" id="cd16913">
    <property type="entry name" value="YkuD_like"/>
    <property type="match status" value="1"/>
</dbReference>
<dbReference type="PROSITE" id="PS52029">
    <property type="entry name" value="LD_TPASE"/>
    <property type="match status" value="1"/>
</dbReference>
<dbReference type="GO" id="GO:0004180">
    <property type="term" value="F:carboxypeptidase activity"/>
    <property type="evidence" value="ECO:0007669"/>
    <property type="project" value="UniProtKB-ARBA"/>
</dbReference>
<evidence type="ECO:0000313" key="11">
    <source>
        <dbReference type="EMBL" id="SFV37425.1"/>
    </source>
</evidence>
<dbReference type="InterPro" id="IPR038063">
    <property type="entry name" value="Transpep_catalytic_dom"/>
</dbReference>
<dbReference type="GO" id="GO:0009252">
    <property type="term" value="P:peptidoglycan biosynthetic process"/>
    <property type="evidence" value="ECO:0007669"/>
    <property type="project" value="UniProtKB-UniPathway"/>
</dbReference>
<dbReference type="PANTHER" id="PTHR36699">
    <property type="entry name" value="LD-TRANSPEPTIDASE"/>
    <property type="match status" value="1"/>
</dbReference>
<evidence type="ECO:0000256" key="4">
    <source>
        <dbReference type="ARBA" id="ARBA00022960"/>
    </source>
</evidence>
<evidence type="ECO:0000256" key="8">
    <source>
        <dbReference type="SAM" id="MobiDB-lite"/>
    </source>
</evidence>
<keyword evidence="4 7" id="KW-0133">Cell shape</keyword>
<dbReference type="GO" id="GO:0071555">
    <property type="term" value="P:cell wall organization"/>
    <property type="evidence" value="ECO:0007669"/>
    <property type="project" value="UniProtKB-UniRule"/>
</dbReference>
<organism evidence="11 12">
    <name type="scientific">Hyphomicrobium facile</name>
    <dbReference type="NCBI Taxonomy" id="51670"/>
    <lineage>
        <taxon>Bacteria</taxon>
        <taxon>Pseudomonadati</taxon>
        <taxon>Pseudomonadota</taxon>
        <taxon>Alphaproteobacteria</taxon>
        <taxon>Hyphomicrobiales</taxon>
        <taxon>Hyphomicrobiaceae</taxon>
        <taxon>Hyphomicrobium</taxon>
    </lineage>
</organism>
<keyword evidence="6 7" id="KW-0961">Cell wall biogenesis/degradation</keyword>
<evidence type="ECO:0000256" key="3">
    <source>
        <dbReference type="ARBA" id="ARBA00022679"/>
    </source>
</evidence>
<feature type="domain" description="L,D-TPase catalytic" evidence="10">
    <location>
        <begin position="60"/>
        <end position="188"/>
    </location>
</feature>
<evidence type="ECO:0000256" key="5">
    <source>
        <dbReference type="ARBA" id="ARBA00022984"/>
    </source>
</evidence>
<keyword evidence="3" id="KW-0808">Transferase</keyword>
<evidence type="ECO:0000313" key="12">
    <source>
        <dbReference type="Proteomes" id="UP000199423"/>
    </source>
</evidence>
<reference evidence="12" key="1">
    <citation type="submission" date="2016-10" db="EMBL/GenBank/DDBJ databases">
        <authorList>
            <person name="Varghese N."/>
            <person name="Submissions S."/>
        </authorList>
    </citation>
    <scope>NUCLEOTIDE SEQUENCE [LARGE SCALE GENOMIC DNA]</scope>
    <source>
        <strain evidence="12">DSM 1565</strain>
    </source>
</reference>
<dbReference type="UniPathway" id="UPA00219"/>
<dbReference type="STRING" id="51670.SAMN04488557_3156"/>
<dbReference type="Pfam" id="PF03734">
    <property type="entry name" value="YkuD"/>
    <property type="match status" value="1"/>
</dbReference>
<feature type="signal peptide" evidence="9">
    <location>
        <begin position="1"/>
        <end position="22"/>
    </location>
</feature>
<feature type="active site" description="Proton donor/acceptor" evidence="7">
    <location>
        <position position="152"/>
    </location>
</feature>
<name>A0A1I7NS39_9HYPH</name>
<evidence type="ECO:0000256" key="7">
    <source>
        <dbReference type="PROSITE-ProRule" id="PRU01373"/>
    </source>
</evidence>
<evidence type="ECO:0000259" key="10">
    <source>
        <dbReference type="PROSITE" id="PS52029"/>
    </source>
</evidence>
<feature type="active site" description="Nucleophile" evidence="7">
    <location>
        <position position="160"/>
    </location>
</feature>
<dbReference type="Proteomes" id="UP000199423">
    <property type="component" value="Unassembled WGS sequence"/>
</dbReference>
<feature type="chain" id="PRO_5011505463" evidence="9">
    <location>
        <begin position="23"/>
        <end position="315"/>
    </location>
</feature>
<keyword evidence="9" id="KW-0732">Signal</keyword>
<feature type="region of interest" description="Disordered" evidence="8">
    <location>
        <begin position="279"/>
        <end position="315"/>
    </location>
</feature>
<keyword evidence="12" id="KW-1185">Reference proteome</keyword>
<accession>A0A1I7NS39</accession>
<comment type="similarity">
    <text evidence="2">Belongs to the YkuD family.</text>
</comment>
<evidence type="ECO:0000256" key="2">
    <source>
        <dbReference type="ARBA" id="ARBA00005992"/>
    </source>
</evidence>
<proteinExistence type="inferred from homology"/>
<gene>
    <name evidence="11" type="ORF">SAMN04488557_3156</name>
</gene>
<dbReference type="SUPFAM" id="SSF141523">
    <property type="entry name" value="L,D-transpeptidase catalytic domain-like"/>
    <property type="match status" value="1"/>
</dbReference>
<evidence type="ECO:0000256" key="9">
    <source>
        <dbReference type="SAM" id="SignalP"/>
    </source>
</evidence>